<accession>F2R9P8</accession>
<dbReference type="AlphaFoldDB" id="F2R9P8"/>
<sequence>MSVPADIMNPMSKVVNYSMANRGDIARFVPALELSADESRRLDAMGVRAKARQRSLDDQGVDWGLSVPDALAELVAGRADSSADYAGCAYYAALQIIIDHNASDSATLASYRSPVTYFSALDDALGAVGVPADLLPYQYVFSGPPSEIGLHIPRPPEGSPEIGCWPLAKAVPAVEAYRAVLDRVDADLRYDLGQLIEALDSWASEWSEGEGAWWWAEDGSIFFSITG</sequence>
<dbReference type="HOGENOM" id="CLU_1271669_0_0_11"/>
<reference evidence="2 3" key="1">
    <citation type="journal article" date="2011" name="BMC Genomics">
        <title>Genome-wide analysis of the role of GlnR in Streptomyces venezuelae provides new insights into global nitrogen regulation in actinomycetes.</title>
        <authorList>
            <person name="Pullan S.T."/>
            <person name="Bibb M.J."/>
            <person name="Merrick M."/>
        </authorList>
    </citation>
    <scope>NUCLEOTIDE SEQUENCE [LARGE SCALE GENOMIC DNA]</scope>
    <source>
        <strain evidence="2">ATCC 10712</strain>
    </source>
</reference>
<dbReference type="PATRIC" id="fig|953739.5.peg.2759"/>
<keyword evidence="3" id="KW-1185">Reference proteome</keyword>
<dbReference type="eggNOG" id="ENOG50340C4">
    <property type="taxonomic scope" value="Bacteria"/>
</dbReference>
<evidence type="ECO:0000259" key="1">
    <source>
        <dbReference type="Pfam" id="PF24740"/>
    </source>
</evidence>
<dbReference type="Pfam" id="PF24740">
    <property type="entry name" value="DUF7691"/>
    <property type="match status" value="1"/>
</dbReference>
<proteinExistence type="predicted"/>
<dbReference type="InterPro" id="IPR056108">
    <property type="entry name" value="DUF7691"/>
</dbReference>
<gene>
    <name evidence="2" type="ordered locus">SVEN_0711</name>
</gene>
<name>F2R9P8_STRVP</name>
<dbReference type="EMBL" id="FR845719">
    <property type="protein sequence ID" value="CCA53998.1"/>
    <property type="molecule type" value="Genomic_DNA"/>
</dbReference>
<dbReference type="Proteomes" id="UP000006854">
    <property type="component" value="Chromosome"/>
</dbReference>
<protein>
    <recommendedName>
        <fullName evidence="1">DUF7691 domain-containing protein</fullName>
    </recommendedName>
</protein>
<evidence type="ECO:0000313" key="2">
    <source>
        <dbReference type="EMBL" id="CCA53998.1"/>
    </source>
</evidence>
<dbReference type="KEGG" id="sve:SVEN_0711"/>
<feature type="domain" description="DUF7691" evidence="1">
    <location>
        <begin position="11"/>
        <end position="224"/>
    </location>
</feature>
<evidence type="ECO:0000313" key="3">
    <source>
        <dbReference type="Proteomes" id="UP000006854"/>
    </source>
</evidence>
<dbReference type="STRING" id="953739.SVEN_0711"/>
<organism evidence="2 3">
    <name type="scientific">Streptomyces venezuelae (strain ATCC 10712 / CBS 650.69 / DSM 40230 / JCM 4526 / NBRC 13096 / PD 04745)</name>
    <dbReference type="NCBI Taxonomy" id="953739"/>
    <lineage>
        <taxon>Bacteria</taxon>
        <taxon>Bacillati</taxon>
        <taxon>Actinomycetota</taxon>
        <taxon>Actinomycetes</taxon>
        <taxon>Kitasatosporales</taxon>
        <taxon>Streptomycetaceae</taxon>
        <taxon>Streptomyces</taxon>
    </lineage>
</organism>